<feature type="compositionally biased region" description="Basic and acidic residues" evidence="1">
    <location>
        <begin position="90"/>
        <end position="110"/>
    </location>
</feature>
<evidence type="ECO:0000256" key="1">
    <source>
        <dbReference type="SAM" id="MobiDB-lite"/>
    </source>
</evidence>
<gene>
    <name evidence="2" type="ORF">GOP47_0001148</name>
</gene>
<evidence type="ECO:0000313" key="3">
    <source>
        <dbReference type="Proteomes" id="UP000886520"/>
    </source>
</evidence>
<feature type="region of interest" description="Disordered" evidence="1">
    <location>
        <begin position="90"/>
        <end position="121"/>
    </location>
</feature>
<dbReference type="EMBL" id="JABFUD020000001">
    <property type="protein sequence ID" value="KAI5084979.1"/>
    <property type="molecule type" value="Genomic_DNA"/>
</dbReference>
<dbReference type="Proteomes" id="UP000886520">
    <property type="component" value="Chromosome 1"/>
</dbReference>
<comment type="caution">
    <text evidence="2">The sequence shown here is derived from an EMBL/GenBank/DDBJ whole genome shotgun (WGS) entry which is preliminary data.</text>
</comment>
<reference evidence="2" key="1">
    <citation type="submission" date="2021-01" db="EMBL/GenBank/DDBJ databases">
        <title>Adiantum capillus-veneris genome.</title>
        <authorList>
            <person name="Fang Y."/>
            <person name="Liao Q."/>
        </authorList>
    </citation>
    <scope>NUCLEOTIDE SEQUENCE</scope>
    <source>
        <strain evidence="2">H3</strain>
        <tissue evidence="2">Leaf</tissue>
    </source>
</reference>
<dbReference type="AlphaFoldDB" id="A0A9D4VF85"/>
<name>A0A9D4VF85_ADICA</name>
<feature type="region of interest" description="Disordered" evidence="1">
    <location>
        <begin position="1"/>
        <end position="24"/>
    </location>
</feature>
<keyword evidence="3" id="KW-1185">Reference proteome</keyword>
<sequence length="121" mass="13989">MPHASELPTHLLPSSCPPQVHAKTRHAQLERLAHFEHARKIGLQPTRIHNGKIQAQGHFSLTVTSKQFIQKVQVRVSNQPFQNPLCKGIRYEDAGQRSRERRRQREEERGFLPSRVGMLEK</sequence>
<protein>
    <submittedName>
        <fullName evidence="2">Uncharacterized protein</fullName>
    </submittedName>
</protein>
<evidence type="ECO:0000313" key="2">
    <source>
        <dbReference type="EMBL" id="KAI5084979.1"/>
    </source>
</evidence>
<accession>A0A9D4VF85</accession>
<proteinExistence type="predicted"/>
<organism evidence="2 3">
    <name type="scientific">Adiantum capillus-veneris</name>
    <name type="common">Maidenhair fern</name>
    <dbReference type="NCBI Taxonomy" id="13818"/>
    <lineage>
        <taxon>Eukaryota</taxon>
        <taxon>Viridiplantae</taxon>
        <taxon>Streptophyta</taxon>
        <taxon>Embryophyta</taxon>
        <taxon>Tracheophyta</taxon>
        <taxon>Polypodiopsida</taxon>
        <taxon>Polypodiidae</taxon>
        <taxon>Polypodiales</taxon>
        <taxon>Pteridineae</taxon>
        <taxon>Pteridaceae</taxon>
        <taxon>Vittarioideae</taxon>
        <taxon>Adiantum</taxon>
    </lineage>
</organism>